<feature type="domain" description="Alpha/beta hydrolase fold-3" evidence="1">
    <location>
        <begin position="76"/>
        <end position="292"/>
    </location>
</feature>
<dbReference type="GO" id="GO:0016787">
    <property type="term" value="F:hydrolase activity"/>
    <property type="evidence" value="ECO:0007669"/>
    <property type="project" value="InterPro"/>
</dbReference>
<dbReference type="InterPro" id="IPR029058">
    <property type="entry name" value="AB_hydrolase_fold"/>
</dbReference>
<keyword evidence="3" id="KW-1185">Reference proteome</keyword>
<sequence>MAEYRHLAKPDPEWNDFPNNLPPNTHVLQMNRAHDPITPQPGLTIDEFTVPVRDGTEICLRRYVKTAAATDRLPLFVYMHGGGYVTGGLETDDETCRAIAAEIDVVVLSIEYRLAPEFTFPIGFEDSFEIVRWAASAKGQEKLQVDLAKGFIVGGTSAGGNFTSGIAHLYAKDEIQPPITGVVFLASNFCHPDARPARYLDRLLSVDEVIDAPGFNRTSIDHFSKIYGGPPHDKRVSSLLFDSHTGIASKAYFAVCGWDPRRDEALLFQQLLKEAGLGTKIDVYPGLPHGFWTTCPSLPVSKTWRQNLLQGLKWMVE</sequence>
<organism evidence="2 3">
    <name type="scientific">[Torrubiella] hemipterigena</name>
    <dbReference type="NCBI Taxonomy" id="1531966"/>
    <lineage>
        <taxon>Eukaryota</taxon>
        <taxon>Fungi</taxon>
        <taxon>Dikarya</taxon>
        <taxon>Ascomycota</taxon>
        <taxon>Pezizomycotina</taxon>
        <taxon>Sordariomycetes</taxon>
        <taxon>Hypocreomycetidae</taxon>
        <taxon>Hypocreales</taxon>
        <taxon>Clavicipitaceae</taxon>
        <taxon>Clavicipitaceae incertae sedis</taxon>
        <taxon>'Torrubiella' clade</taxon>
    </lineage>
</organism>
<dbReference type="SUPFAM" id="SSF53474">
    <property type="entry name" value="alpha/beta-Hydrolases"/>
    <property type="match status" value="1"/>
</dbReference>
<dbReference type="PANTHER" id="PTHR23024:SF166">
    <property type="entry name" value="ALPHA_BETA HYDROLASE FOLD-3 DOMAIN-CONTAINING PROTEIN-RELATED"/>
    <property type="match status" value="1"/>
</dbReference>
<protein>
    <recommendedName>
        <fullName evidence="1">Alpha/beta hydrolase fold-3 domain-containing protein</fullName>
    </recommendedName>
</protein>
<dbReference type="Proteomes" id="UP000039046">
    <property type="component" value="Unassembled WGS sequence"/>
</dbReference>
<evidence type="ECO:0000313" key="2">
    <source>
        <dbReference type="EMBL" id="CEJ80112.1"/>
    </source>
</evidence>
<dbReference type="Pfam" id="PF07859">
    <property type="entry name" value="Abhydrolase_3"/>
    <property type="match status" value="1"/>
</dbReference>
<name>A0A0A1T1L4_9HYPO</name>
<accession>A0A0A1T1L4</accession>
<dbReference type="STRING" id="1531966.A0A0A1T1L4"/>
<gene>
    <name evidence="2" type="ORF">VHEMI00317</name>
</gene>
<evidence type="ECO:0000313" key="3">
    <source>
        <dbReference type="Proteomes" id="UP000039046"/>
    </source>
</evidence>
<dbReference type="Gene3D" id="3.40.50.1820">
    <property type="entry name" value="alpha/beta hydrolase"/>
    <property type="match status" value="1"/>
</dbReference>
<dbReference type="InterPro" id="IPR013094">
    <property type="entry name" value="AB_hydrolase_3"/>
</dbReference>
<dbReference type="PANTHER" id="PTHR23024">
    <property type="entry name" value="ARYLACETAMIDE DEACETYLASE"/>
    <property type="match status" value="1"/>
</dbReference>
<dbReference type="InterPro" id="IPR050466">
    <property type="entry name" value="Carboxylest/Gibb_receptor"/>
</dbReference>
<dbReference type="AlphaFoldDB" id="A0A0A1T1L4"/>
<dbReference type="HOGENOM" id="CLU_012494_6_3_1"/>
<reference evidence="2 3" key="1">
    <citation type="journal article" date="2015" name="Genome Announc.">
        <title>Draft Genome Sequence and Gene Annotation of the Entomopathogenic Fungus Verticillium hemipterigenum.</title>
        <authorList>
            <person name="Horn F."/>
            <person name="Habel A."/>
            <person name="Scharf D.H."/>
            <person name="Dworschak J."/>
            <person name="Brakhage A.A."/>
            <person name="Guthke R."/>
            <person name="Hertweck C."/>
            <person name="Linde J."/>
        </authorList>
    </citation>
    <scope>NUCLEOTIDE SEQUENCE [LARGE SCALE GENOMIC DNA]</scope>
</reference>
<dbReference type="EMBL" id="CDHN01000001">
    <property type="protein sequence ID" value="CEJ80112.1"/>
    <property type="molecule type" value="Genomic_DNA"/>
</dbReference>
<evidence type="ECO:0000259" key="1">
    <source>
        <dbReference type="Pfam" id="PF07859"/>
    </source>
</evidence>
<dbReference type="OrthoDB" id="4952177at2759"/>
<proteinExistence type="predicted"/>